<evidence type="ECO:0000313" key="2">
    <source>
        <dbReference type="Proteomes" id="UP000654367"/>
    </source>
</evidence>
<evidence type="ECO:0000313" key="1">
    <source>
        <dbReference type="EMBL" id="GGP48036.1"/>
    </source>
</evidence>
<name>A0ABQ2Q5T6_9GAMM</name>
<keyword evidence="2" id="KW-1185">Reference proteome</keyword>
<gene>
    <name evidence="1" type="ORF">GCM10009409_13360</name>
</gene>
<accession>A0ABQ2Q5T6</accession>
<proteinExistence type="predicted"/>
<reference evidence="2" key="1">
    <citation type="journal article" date="2019" name="Int. J. Syst. Evol. Microbiol.">
        <title>The Global Catalogue of Microorganisms (GCM) 10K type strain sequencing project: providing services to taxonomists for standard genome sequencing and annotation.</title>
        <authorList>
            <consortium name="The Broad Institute Genomics Platform"/>
            <consortium name="The Broad Institute Genome Sequencing Center for Infectious Disease"/>
            <person name="Wu L."/>
            <person name="Ma J."/>
        </authorList>
    </citation>
    <scope>NUCLEOTIDE SEQUENCE [LARGE SCALE GENOMIC DNA]</scope>
    <source>
        <strain evidence="2">JCM 32304</strain>
    </source>
</reference>
<comment type="caution">
    <text evidence="1">The sequence shown here is derived from an EMBL/GenBank/DDBJ whole genome shotgun (WGS) entry which is preliminary data.</text>
</comment>
<sequence>MLFYPKYTAMLSLPLKKLGKIYQPISLIKKAYKVIPYLMLALSLSSINSHATEQQDHSQHAEHPVKMGLHGMLLFGSQYGLFASHLPMFHQPHNAQVVYQLSFADPKIQAEVIKGIRASANSHDPVWTIVPTTFDLSLLDPQHPQSITQLTVDVVKGHFERGGEMQWQAQTINVDKMELFTLLPLESGLAKEANNHYFNLNYQPNDKVQFLVNTLTSRPDADHIVRLDEVNASLPKTVTLAAKQHLFNTEAQLSSALPDVTNVQRIYLELGELK</sequence>
<dbReference type="RefSeq" id="WP_188918557.1">
    <property type="nucleotide sequence ID" value="NZ_BMQV01000009.1"/>
</dbReference>
<organism evidence="1 2">
    <name type="scientific">Shewanella saliphila</name>
    <dbReference type="NCBI Taxonomy" id="2282698"/>
    <lineage>
        <taxon>Bacteria</taxon>
        <taxon>Pseudomonadati</taxon>
        <taxon>Pseudomonadota</taxon>
        <taxon>Gammaproteobacteria</taxon>
        <taxon>Alteromonadales</taxon>
        <taxon>Shewanellaceae</taxon>
        <taxon>Shewanella</taxon>
    </lineage>
</organism>
<protein>
    <submittedName>
        <fullName evidence="1">Uncharacterized protein</fullName>
    </submittedName>
</protein>
<dbReference type="EMBL" id="BMQV01000009">
    <property type="protein sequence ID" value="GGP48036.1"/>
    <property type="molecule type" value="Genomic_DNA"/>
</dbReference>
<dbReference type="Proteomes" id="UP000654367">
    <property type="component" value="Unassembled WGS sequence"/>
</dbReference>